<dbReference type="RefSeq" id="WP_141464349.1">
    <property type="nucleotide sequence ID" value="NZ_RBZW01000021.1"/>
</dbReference>
<gene>
    <name evidence="1" type="ORF">D8Y22_08940</name>
</gene>
<protein>
    <submittedName>
        <fullName evidence="1">Uncharacterized protein</fullName>
    </submittedName>
</protein>
<evidence type="ECO:0000313" key="2">
    <source>
        <dbReference type="Proteomes" id="UP000318864"/>
    </source>
</evidence>
<dbReference type="AlphaFoldDB" id="A0A4S3TME7"/>
<dbReference type="PROSITE" id="PS51257">
    <property type="entry name" value="PROKAR_LIPOPROTEIN"/>
    <property type="match status" value="1"/>
</dbReference>
<reference evidence="1 2" key="1">
    <citation type="submission" date="2018-10" db="EMBL/GenBank/DDBJ databases">
        <title>Natronolimnobius sp. XQ-INN 246 isolated from Inner Mongolia Autonomous Region of China.</title>
        <authorList>
            <person name="Xue Q."/>
        </authorList>
    </citation>
    <scope>NUCLEOTIDE SEQUENCE [LARGE SCALE GENOMIC DNA]</scope>
    <source>
        <strain evidence="1 2">XQ-INN 246</strain>
    </source>
</reference>
<keyword evidence="2" id="KW-1185">Reference proteome</keyword>
<accession>A0A4S3TME7</accession>
<sequence>MNRRRFLGGACGIVSAIAAGCLGELERTGSSPTDGGDDLDPNFEQCDDYIIPYSMLPDEPQAEAQRALENDGYETDDELWFPHAVAPTSVVENDGDYYEWEIEREEATSKLRFEETTPTWPGTNDLEVVNETDEPVVVDIVVRDEADNTIFEEAGVEVEPDDEIDVTERPELAVSNEYATFEVAATVDGDPRAPDSWPVTRTGGTQARLHVTEEDVAVEVDHVAVHTCREEYTSE</sequence>
<evidence type="ECO:0000313" key="1">
    <source>
        <dbReference type="EMBL" id="THE65306.1"/>
    </source>
</evidence>
<name>A0A4S3TME7_9EURY</name>
<dbReference type="OrthoDB" id="188205at2157"/>
<dbReference type="EMBL" id="RBZW01000021">
    <property type="protein sequence ID" value="THE65306.1"/>
    <property type="molecule type" value="Genomic_DNA"/>
</dbReference>
<comment type="caution">
    <text evidence="1">The sequence shown here is derived from an EMBL/GenBank/DDBJ whole genome shotgun (WGS) entry which is preliminary data.</text>
</comment>
<proteinExistence type="predicted"/>
<dbReference type="Proteomes" id="UP000318864">
    <property type="component" value="Unassembled WGS sequence"/>
</dbReference>
<organism evidence="1 2">
    <name type="scientific">Salinadaptatus halalkaliphilus</name>
    <dbReference type="NCBI Taxonomy" id="2419781"/>
    <lineage>
        <taxon>Archaea</taxon>
        <taxon>Methanobacteriati</taxon>
        <taxon>Methanobacteriota</taxon>
        <taxon>Stenosarchaea group</taxon>
        <taxon>Halobacteria</taxon>
        <taxon>Halobacteriales</taxon>
        <taxon>Natrialbaceae</taxon>
        <taxon>Salinadaptatus</taxon>
    </lineage>
</organism>